<gene>
    <name evidence="2" type="ORF">F0A16_02930</name>
</gene>
<feature type="signal peptide" evidence="1">
    <location>
        <begin position="1"/>
        <end position="20"/>
    </location>
</feature>
<comment type="caution">
    <text evidence="2">The sequence shown here is derived from an EMBL/GenBank/DDBJ whole genome shotgun (WGS) entry which is preliminary data.</text>
</comment>
<evidence type="ECO:0000313" key="3">
    <source>
        <dbReference type="Proteomes" id="UP000466024"/>
    </source>
</evidence>
<feature type="chain" id="PRO_5024871292" evidence="1">
    <location>
        <begin position="21"/>
        <end position="140"/>
    </location>
</feature>
<evidence type="ECO:0000313" key="2">
    <source>
        <dbReference type="EMBL" id="KAA0020759.1"/>
    </source>
</evidence>
<name>A0A640WJE8_9GAMM</name>
<accession>A0A640WJE8</accession>
<dbReference type="Proteomes" id="UP000466024">
    <property type="component" value="Unassembled WGS sequence"/>
</dbReference>
<protein>
    <submittedName>
        <fullName evidence="2">Uncharacterized protein</fullName>
    </submittedName>
</protein>
<reference evidence="2 3" key="1">
    <citation type="submission" date="2019-08" db="EMBL/GenBank/DDBJ databases">
        <title>Bioinformatics analysis of the strain L3 and L5.</title>
        <authorList>
            <person name="Li X."/>
        </authorList>
    </citation>
    <scope>NUCLEOTIDE SEQUENCE [LARGE SCALE GENOMIC DNA]</scope>
    <source>
        <strain evidence="2 3">L3</strain>
    </source>
</reference>
<dbReference type="AlphaFoldDB" id="A0A640WJE8"/>
<proteinExistence type="predicted"/>
<dbReference type="RefSeq" id="WP_149433879.1">
    <property type="nucleotide sequence ID" value="NZ_VTPX01000001.1"/>
</dbReference>
<keyword evidence="3" id="KW-1185">Reference proteome</keyword>
<dbReference type="EMBL" id="VTPX01000001">
    <property type="protein sequence ID" value="KAA0020759.1"/>
    <property type="molecule type" value="Genomic_DNA"/>
</dbReference>
<sequence>MPKQIALALSIMLLPTMAFADDCQMMNKGVTTCEYAQQLFDQEAGDLPKMIGPGIQAQDMDVEGATMKMTARFPITKKMLEQKMAGQGEGAEEKFARLLGSAACMEPETKDFISSGGKLEYTTLYQDETPMGSFTVDHCP</sequence>
<organism evidence="2 3">
    <name type="scientific">Salinicola corii</name>
    <dbReference type="NCBI Taxonomy" id="2606937"/>
    <lineage>
        <taxon>Bacteria</taxon>
        <taxon>Pseudomonadati</taxon>
        <taxon>Pseudomonadota</taxon>
        <taxon>Gammaproteobacteria</taxon>
        <taxon>Oceanospirillales</taxon>
        <taxon>Halomonadaceae</taxon>
        <taxon>Salinicola</taxon>
    </lineage>
</organism>
<keyword evidence="1" id="KW-0732">Signal</keyword>
<evidence type="ECO:0000256" key="1">
    <source>
        <dbReference type="SAM" id="SignalP"/>
    </source>
</evidence>